<accession>A0ACC1P605</accession>
<evidence type="ECO:0000313" key="2">
    <source>
        <dbReference type="Proteomes" id="UP001144978"/>
    </source>
</evidence>
<protein>
    <submittedName>
        <fullName evidence="1">Uncharacterized protein</fullName>
    </submittedName>
</protein>
<dbReference type="Proteomes" id="UP001144978">
    <property type="component" value="Unassembled WGS sequence"/>
</dbReference>
<dbReference type="EMBL" id="JANSHE010003150">
    <property type="protein sequence ID" value="KAJ2987426.1"/>
    <property type="molecule type" value="Genomic_DNA"/>
</dbReference>
<name>A0ACC1P605_9APHY</name>
<keyword evidence="2" id="KW-1185">Reference proteome</keyword>
<reference evidence="1" key="1">
    <citation type="submission" date="2022-08" db="EMBL/GenBank/DDBJ databases">
        <title>Genome Sequence of Pycnoporus sanguineus.</title>
        <authorList>
            <person name="Buettner E."/>
        </authorList>
    </citation>
    <scope>NUCLEOTIDE SEQUENCE</scope>
    <source>
        <strain evidence="1">CG-C14</strain>
    </source>
</reference>
<proteinExistence type="predicted"/>
<gene>
    <name evidence="1" type="ORF">NUW54_g9428</name>
</gene>
<comment type="caution">
    <text evidence="1">The sequence shown here is derived from an EMBL/GenBank/DDBJ whole genome shotgun (WGS) entry which is preliminary data.</text>
</comment>
<organism evidence="1 2">
    <name type="scientific">Trametes sanguinea</name>
    <dbReference type="NCBI Taxonomy" id="158606"/>
    <lineage>
        <taxon>Eukaryota</taxon>
        <taxon>Fungi</taxon>
        <taxon>Dikarya</taxon>
        <taxon>Basidiomycota</taxon>
        <taxon>Agaricomycotina</taxon>
        <taxon>Agaricomycetes</taxon>
        <taxon>Polyporales</taxon>
        <taxon>Polyporaceae</taxon>
        <taxon>Trametes</taxon>
    </lineage>
</organism>
<evidence type="ECO:0000313" key="1">
    <source>
        <dbReference type="EMBL" id="KAJ2987426.1"/>
    </source>
</evidence>
<sequence length="358" mass="39112">MNSAGSPLILAAVSVLYLPLSLNEANVILSHVLSSCETSTSSFAERTVSASRRRAANASLISGALQATVDSYGPSNQDHAQVLGSWSLLSDGDPRIHTTAPSSASYPKHGAPQIVQLTQAYLQSARARGLDRRSPTPAPPQYPVSPRSKFFEHARHHKKPVHHAGRSHRRISNMSTPGQYGYSTCDRLPFTTLTLSTSDFTPSILFNNEKAMMNTVDDRTNLDAPVWTPARVTIAALTPAKFGVLISYVKSYHGLGDSIDDDMFPVVIEPDTLVVMDEFLLCVTFTDARGGRAWPQFKLRFKESEDYWSFNEAFAKAKLSACPRQADIMDAFRKVLGAVSGRTETLVDDHLPAGRSGM</sequence>